<gene>
    <name evidence="1" type="ORF">PLEPLA_LOCUS30130</name>
</gene>
<evidence type="ECO:0000313" key="1">
    <source>
        <dbReference type="EMBL" id="CAB1442460.1"/>
    </source>
</evidence>
<accession>A0A9N7YWF3</accession>
<sequence>MFQSPGAEQLKALVPIECKRGDREQSAGRERGCRGWRRRRSQVMKGFTGRLSSLFDHFLPERRPRSIMSSTARGGFLSPPRE</sequence>
<proteinExistence type="predicted"/>
<evidence type="ECO:0000313" key="2">
    <source>
        <dbReference type="Proteomes" id="UP001153269"/>
    </source>
</evidence>
<organism evidence="1 2">
    <name type="scientific">Pleuronectes platessa</name>
    <name type="common">European plaice</name>
    <dbReference type="NCBI Taxonomy" id="8262"/>
    <lineage>
        <taxon>Eukaryota</taxon>
        <taxon>Metazoa</taxon>
        <taxon>Chordata</taxon>
        <taxon>Craniata</taxon>
        <taxon>Vertebrata</taxon>
        <taxon>Euteleostomi</taxon>
        <taxon>Actinopterygii</taxon>
        <taxon>Neopterygii</taxon>
        <taxon>Teleostei</taxon>
        <taxon>Neoteleostei</taxon>
        <taxon>Acanthomorphata</taxon>
        <taxon>Carangaria</taxon>
        <taxon>Pleuronectiformes</taxon>
        <taxon>Pleuronectoidei</taxon>
        <taxon>Pleuronectidae</taxon>
        <taxon>Pleuronectes</taxon>
    </lineage>
</organism>
<dbReference type="EMBL" id="CADEAL010002857">
    <property type="protein sequence ID" value="CAB1442460.1"/>
    <property type="molecule type" value="Genomic_DNA"/>
</dbReference>
<reference evidence="1" key="1">
    <citation type="submission" date="2020-03" db="EMBL/GenBank/DDBJ databases">
        <authorList>
            <person name="Weist P."/>
        </authorList>
    </citation>
    <scope>NUCLEOTIDE SEQUENCE</scope>
</reference>
<name>A0A9N7YWF3_PLEPL</name>
<dbReference type="AlphaFoldDB" id="A0A9N7YWF3"/>
<keyword evidence="2" id="KW-1185">Reference proteome</keyword>
<dbReference type="Proteomes" id="UP001153269">
    <property type="component" value="Unassembled WGS sequence"/>
</dbReference>
<protein>
    <submittedName>
        <fullName evidence="1">Uncharacterized protein</fullName>
    </submittedName>
</protein>
<comment type="caution">
    <text evidence="1">The sequence shown here is derived from an EMBL/GenBank/DDBJ whole genome shotgun (WGS) entry which is preliminary data.</text>
</comment>